<comment type="caution">
    <text evidence="1">The sequence shown here is derived from an EMBL/GenBank/DDBJ whole genome shotgun (WGS) entry which is preliminary data.</text>
</comment>
<evidence type="ECO:0000313" key="1">
    <source>
        <dbReference type="EMBL" id="KKC36700.1"/>
    </source>
</evidence>
<keyword evidence="2" id="KW-1185">Reference proteome</keyword>
<protein>
    <submittedName>
        <fullName evidence="1">Uncharacterized protein</fullName>
    </submittedName>
</protein>
<evidence type="ECO:0000313" key="2">
    <source>
        <dbReference type="Proteomes" id="UP000033411"/>
    </source>
</evidence>
<dbReference type="Proteomes" id="UP000033411">
    <property type="component" value="Unassembled WGS sequence"/>
</dbReference>
<gene>
    <name evidence="1" type="ORF">WH87_13785</name>
</gene>
<dbReference type="EMBL" id="LANJ01000020">
    <property type="protein sequence ID" value="KKC36700.1"/>
    <property type="molecule type" value="Genomic_DNA"/>
</dbReference>
<accession>A0A0F5Q727</accession>
<dbReference type="PATRIC" id="fig|1293439.3.peg.2491"/>
<reference evidence="1 2" key="1">
    <citation type="submission" date="2015-03" db="EMBL/GenBank/DDBJ databases">
        <authorList>
            <person name="Lepp D."/>
            <person name="Hassan Y.I."/>
            <person name="Li X.-Z."/>
            <person name="Zhou T."/>
        </authorList>
    </citation>
    <scope>NUCLEOTIDE SEQUENCE [LARGE SCALE GENOMIC DNA]</scope>
    <source>
        <strain evidence="1 2">E84</strain>
    </source>
</reference>
<sequence>MIAALWGVLTPKGGDFHFLEISMNLRLATSCLAALSFGLMPAVVFAQSVNVTRSILPDQPYTLIYPEVMVATGGVGAPVTINHPNAPLQCTLTIVPVEDTDWTPEGALASLNDDEVNSSWSTNFSGFKLGTKSTTPYQGGTALVYDGTSTDSPMDQPLTIVHTETVDSGRGYTLDCMYATDVAADARPLVNFIIANFSTRADAECCIGAEVAPSSTDPTIAPQ</sequence>
<organism evidence="1 2">
    <name type="scientific">Devosia epidermidihirudinis</name>
    <dbReference type="NCBI Taxonomy" id="1293439"/>
    <lineage>
        <taxon>Bacteria</taxon>
        <taxon>Pseudomonadati</taxon>
        <taxon>Pseudomonadota</taxon>
        <taxon>Alphaproteobacteria</taxon>
        <taxon>Hyphomicrobiales</taxon>
        <taxon>Devosiaceae</taxon>
        <taxon>Devosia</taxon>
    </lineage>
</organism>
<dbReference type="STRING" id="1293439.WH87_13785"/>
<name>A0A0F5Q727_9HYPH</name>
<proteinExistence type="predicted"/>
<dbReference type="AlphaFoldDB" id="A0A0F5Q727"/>